<name>Q6CQ58_KLULA</name>
<dbReference type="EMBL" id="CR382124">
    <property type="protein sequence ID" value="CAH01027.1"/>
    <property type="molecule type" value="Genomic_DNA"/>
</dbReference>
<keyword evidence="1" id="KW-0175">Coiled coil</keyword>
<dbReference type="eggNOG" id="ENOG502RYJ3">
    <property type="taxonomic scope" value="Eukaryota"/>
</dbReference>
<evidence type="ECO:0000256" key="1">
    <source>
        <dbReference type="SAM" id="Coils"/>
    </source>
</evidence>
<feature type="compositionally biased region" description="Polar residues" evidence="2">
    <location>
        <begin position="78"/>
        <end position="90"/>
    </location>
</feature>
<evidence type="ECO:0000313" key="4">
    <source>
        <dbReference type="Proteomes" id="UP000000598"/>
    </source>
</evidence>
<feature type="compositionally biased region" description="Basic and acidic residues" evidence="2">
    <location>
        <begin position="91"/>
        <end position="120"/>
    </location>
</feature>
<dbReference type="AlphaFoldDB" id="Q6CQ58"/>
<dbReference type="InterPro" id="IPR021750">
    <property type="entry name" value="Sid4-like"/>
</dbReference>
<protein>
    <submittedName>
        <fullName evidence="3">KLLA0D19580p</fullName>
    </submittedName>
</protein>
<evidence type="ECO:0000256" key="2">
    <source>
        <dbReference type="SAM" id="MobiDB-lite"/>
    </source>
</evidence>
<dbReference type="Pfam" id="PF11778">
    <property type="entry name" value="SID"/>
    <property type="match status" value="1"/>
</dbReference>
<dbReference type="InParanoid" id="Q6CQ58"/>
<dbReference type="Proteomes" id="UP000000598">
    <property type="component" value="Chromosome D"/>
</dbReference>
<feature type="region of interest" description="Disordered" evidence="2">
    <location>
        <begin position="78"/>
        <end position="120"/>
    </location>
</feature>
<feature type="coiled-coil region" evidence="1">
    <location>
        <begin position="222"/>
        <end position="327"/>
    </location>
</feature>
<dbReference type="KEGG" id="kla:KLLA0_D19580g"/>
<evidence type="ECO:0000313" key="3">
    <source>
        <dbReference type="EMBL" id="CAH01027.1"/>
    </source>
</evidence>
<dbReference type="PaxDb" id="284590-Q6CQ58"/>
<reference evidence="3 4" key="1">
    <citation type="journal article" date="2004" name="Nature">
        <title>Genome evolution in yeasts.</title>
        <authorList>
            <consortium name="Genolevures"/>
            <person name="Dujon B."/>
            <person name="Sherman D."/>
            <person name="Fischer G."/>
            <person name="Durrens P."/>
            <person name="Casaregola S."/>
            <person name="Lafontaine I."/>
            <person name="de Montigny J."/>
            <person name="Marck C."/>
            <person name="Neuveglise C."/>
            <person name="Talla E."/>
            <person name="Goffard N."/>
            <person name="Frangeul L."/>
            <person name="Aigle M."/>
            <person name="Anthouard V."/>
            <person name="Babour A."/>
            <person name="Barbe V."/>
            <person name="Barnay S."/>
            <person name="Blanchin S."/>
            <person name="Beckerich J.M."/>
            <person name="Beyne E."/>
            <person name="Bleykasten C."/>
            <person name="Boisrame A."/>
            <person name="Boyer J."/>
            <person name="Cattolico L."/>
            <person name="Confanioleri F."/>
            <person name="de Daruvar A."/>
            <person name="Despons L."/>
            <person name="Fabre E."/>
            <person name="Fairhead C."/>
            <person name="Ferry-Dumazet H."/>
            <person name="Groppi A."/>
            <person name="Hantraye F."/>
            <person name="Hennequin C."/>
            <person name="Jauniaux N."/>
            <person name="Joyet P."/>
            <person name="Kachouri R."/>
            <person name="Kerrest A."/>
            <person name="Koszul R."/>
            <person name="Lemaire M."/>
            <person name="Lesur I."/>
            <person name="Ma L."/>
            <person name="Muller H."/>
            <person name="Nicaud J.M."/>
            <person name="Nikolski M."/>
            <person name="Oztas S."/>
            <person name="Ozier-Kalogeropoulos O."/>
            <person name="Pellenz S."/>
            <person name="Potier S."/>
            <person name="Richard G.F."/>
            <person name="Straub M.L."/>
            <person name="Suleau A."/>
            <person name="Swennene D."/>
            <person name="Tekaia F."/>
            <person name="Wesolowski-Louvel M."/>
            <person name="Westhof E."/>
            <person name="Wirth B."/>
            <person name="Zeniou-Meyer M."/>
            <person name="Zivanovic I."/>
            <person name="Bolotin-Fukuhara M."/>
            <person name="Thierry A."/>
            <person name="Bouchier C."/>
            <person name="Caudron B."/>
            <person name="Scarpelli C."/>
            <person name="Gaillardin C."/>
            <person name="Weissenbach J."/>
            <person name="Wincker P."/>
            <person name="Souciet J.L."/>
        </authorList>
    </citation>
    <scope>NUCLEOTIDE SEQUENCE [LARGE SCALE GENOMIC DNA]</scope>
    <source>
        <strain evidence="4">ATCC 8585 / CBS 2359 / DSM 70799 / NBRC 1267 / NRRL Y-1140 / WM37</strain>
    </source>
</reference>
<gene>
    <name evidence="3" type="ORF">KLLA0_D19580g</name>
</gene>
<dbReference type="STRING" id="284590.Q6CQ58"/>
<feature type="coiled-coil region" evidence="1">
    <location>
        <begin position="355"/>
        <end position="413"/>
    </location>
</feature>
<feature type="coiled-coil region" evidence="1">
    <location>
        <begin position="519"/>
        <end position="572"/>
    </location>
</feature>
<keyword evidence="4" id="KW-1185">Reference proteome</keyword>
<accession>Q6CQ58</accession>
<feature type="compositionally biased region" description="Basic residues" evidence="2">
    <location>
        <begin position="1"/>
        <end position="10"/>
    </location>
</feature>
<sequence length="754" mass="86434">MLSPTGKRRGSFIGNQTDAKQEEKFDYTDSEFDLTVDKQSSQSPLKFHDFMDRLVGKNKLLAQAEQYDKARGVIIPKNDSSFENENNVQDSKSEGRVQVDSPILKEQDLNKASESNLSERRITSVEYPKLNKQMQFHDSAAQVSAMPYMPNPKGTTIEEHLLVQSTPLSKIKQHNVNGKNSSTSQPKDLLKEKFQDSRKQSLNDHDPPTTTELKTTELRDELTKFKEELDGINRVRNEQEQELRVLKDSSNKKDKELAQLKREYNDLINSVDEAKIRAQKTEKEFQTKIQNLTDELLKKEKSHTVTVKKLKAELKSTKELQAGLVEKASMQKLQEDMEERLNSLSDVVKSRDSTINDLTAKLKSADAEQEQLSLQLLESKTLVEQLNSKLESKLTVEAEVSDLKSKLATANNENSVLLQYIANFTLFKVKVGEFLISQIGRKKSQETCEKWLKSQHIIGYKTENEEESFTSLKNLVERDLKPTLEEKSSRISYLEKEVGDKNSKITELLDKVTDVQQSREELISLRDQLTSEVTSLKSQICSSEITAKENAFKDLTEQNLKLLEKMNVVNDEVATILMKLKTESASLQKEKELSANMKSTISHLESSLSKIRKSYEKVKGNAADKITPDTLMKIHTHMNKESYENLELDTIDNLNLVECQNTIKNIVAILDISYSKLSSKLPLVNIMLRYEKTMLFHFANKVHNLLFHQEIDFKTFTKKALENYWTHRNAKEIQHPLEQCLKDLYKSVSEKLLV</sequence>
<dbReference type="OMA" id="NRSESWA"/>
<dbReference type="HOGENOM" id="CLU_369206_0_0_1"/>
<organism evidence="3 4">
    <name type="scientific">Kluyveromyces lactis (strain ATCC 8585 / CBS 2359 / DSM 70799 / NBRC 1267 / NRRL Y-1140 / WM37)</name>
    <name type="common">Yeast</name>
    <name type="synonym">Candida sphaerica</name>
    <dbReference type="NCBI Taxonomy" id="284590"/>
    <lineage>
        <taxon>Eukaryota</taxon>
        <taxon>Fungi</taxon>
        <taxon>Dikarya</taxon>
        <taxon>Ascomycota</taxon>
        <taxon>Saccharomycotina</taxon>
        <taxon>Saccharomycetes</taxon>
        <taxon>Saccharomycetales</taxon>
        <taxon>Saccharomycetaceae</taxon>
        <taxon>Kluyveromyces</taxon>
    </lineage>
</organism>
<feature type="region of interest" description="Disordered" evidence="2">
    <location>
        <begin position="1"/>
        <end position="24"/>
    </location>
</feature>
<proteinExistence type="predicted"/>